<dbReference type="EMBL" id="FNBK01000011">
    <property type="protein sequence ID" value="SDF89919.1"/>
    <property type="molecule type" value="Genomic_DNA"/>
</dbReference>
<evidence type="ECO:0000313" key="1">
    <source>
        <dbReference type="EMBL" id="SDF89919.1"/>
    </source>
</evidence>
<protein>
    <submittedName>
        <fullName evidence="1">Uncharacterized protein</fullName>
    </submittedName>
</protein>
<gene>
    <name evidence="1" type="ORF">SAMN05216218_11123</name>
</gene>
<organism evidence="1 2">
    <name type="scientific">Halorientalis regularis</name>
    <dbReference type="NCBI Taxonomy" id="660518"/>
    <lineage>
        <taxon>Archaea</taxon>
        <taxon>Methanobacteriati</taxon>
        <taxon>Methanobacteriota</taxon>
        <taxon>Stenosarchaea group</taxon>
        <taxon>Halobacteria</taxon>
        <taxon>Halobacteriales</taxon>
        <taxon>Haloarculaceae</taxon>
        <taxon>Halorientalis</taxon>
    </lineage>
</organism>
<dbReference type="Proteomes" id="UP000199076">
    <property type="component" value="Unassembled WGS sequence"/>
</dbReference>
<dbReference type="Pfam" id="PF20509">
    <property type="entry name" value="DUF6735"/>
    <property type="match status" value="2"/>
</dbReference>
<dbReference type="InterPro" id="IPR046622">
    <property type="entry name" value="DUF6735"/>
</dbReference>
<keyword evidence="2" id="KW-1185">Reference proteome</keyword>
<evidence type="ECO:0000313" key="2">
    <source>
        <dbReference type="Proteomes" id="UP000199076"/>
    </source>
</evidence>
<dbReference type="RefSeq" id="WP_092693546.1">
    <property type="nucleotide sequence ID" value="NZ_FNBK01000011.1"/>
</dbReference>
<reference evidence="2" key="1">
    <citation type="submission" date="2016-10" db="EMBL/GenBank/DDBJ databases">
        <authorList>
            <person name="Varghese N."/>
            <person name="Submissions S."/>
        </authorList>
    </citation>
    <scope>NUCLEOTIDE SEQUENCE [LARGE SCALE GENOMIC DNA]</scope>
    <source>
        <strain evidence="2">IBRC-M 10760</strain>
    </source>
</reference>
<name>A0A1G7PWD6_9EURY</name>
<proteinExistence type="predicted"/>
<accession>A0A1G7PWD6</accession>
<dbReference type="AlphaFoldDB" id="A0A1G7PWD6"/>
<dbReference type="OrthoDB" id="185449at2157"/>
<dbReference type="STRING" id="660518.SAMN05216218_11123"/>
<sequence>MTTVGQRALVAYERTDSRYDLHYAHWGAHEWLLAASLAAIRPGSRFGPTDGTGSLTGVDPDPLATDRSFEDLLTSHVDWQTYDACYVVAADGTVQPYLAAWFGLPGHDTVRPRDGALVGVDPDRVEPDGEFLRGRVAGLKAATLAMVRADRLPLATARSFLASEVRSWHAEGRTVHLGPDADPEGWGD</sequence>